<feature type="transmembrane region" description="Helical" evidence="13">
    <location>
        <begin position="131"/>
        <end position="151"/>
    </location>
</feature>
<keyword evidence="8 13" id="KW-0812">Transmembrane</keyword>
<evidence type="ECO:0000313" key="14">
    <source>
        <dbReference type="EMBL" id="SOY28182.1"/>
    </source>
</evidence>
<comment type="similarity">
    <text evidence="3">Belongs to the multi antimicrobial extrusion (MATE) (TC 2.A.66.1) family.</text>
</comment>
<evidence type="ECO:0000256" key="8">
    <source>
        <dbReference type="ARBA" id="ARBA00022692"/>
    </source>
</evidence>
<evidence type="ECO:0000256" key="1">
    <source>
        <dbReference type="ARBA" id="ARBA00003408"/>
    </source>
</evidence>
<dbReference type="GO" id="GO:0005886">
    <property type="term" value="C:plasma membrane"/>
    <property type="evidence" value="ECO:0007669"/>
    <property type="project" value="UniProtKB-SubCell"/>
</dbReference>
<dbReference type="InterPro" id="IPR002528">
    <property type="entry name" value="MATE_fam"/>
</dbReference>
<evidence type="ECO:0000256" key="12">
    <source>
        <dbReference type="ARBA" id="ARBA00031636"/>
    </source>
</evidence>
<feature type="transmembrane region" description="Helical" evidence="13">
    <location>
        <begin position="92"/>
        <end position="110"/>
    </location>
</feature>
<protein>
    <recommendedName>
        <fullName evidence="4">Probable multidrug resistance protein NorM</fullName>
    </recommendedName>
    <alternativeName>
        <fullName evidence="12">Multidrug-efflux transporter</fullName>
    </alternativeName>
</protein>
<dbReference type="OrthoDB" id="9780160at2"/>
<dbReference type="GO" id="GO:0042910">
    <property type="term" value="F:xenobiotic transmembrane transporter activity"/>
    <property type="evidence" value="ECO:0007669"/>
    <property type="project" value="InterPro"/>
</dbReference>
<evidence type="ECO:0000256" key="2">
    <source>
        <dbReference type="ARBA" id="ARBA00004651"/>
    </source>
</evidence>
<evidence type="ECO:0000256" key="10">
    <source>
        <dbReference type="ARBA" id="ARBA00023065"/>
    </source>
</evidence>
<evidence type="ECO:0000313" key="15">
    <source>
        <dbReference type="Proteomes" id="UP000236311"/>
    </source>
</evidence>
<feature type="transmembrane region" description="Helical" evidence="13">
    <location>
        <begin position="229"/>
        <end position="251"/>
    </location>
</feature>
<feature type="transmembrane region" description="Helical" evidence="13">
    <location>
        <begin position="59"/>
        <end position="80"/>
    </location>
</feature>
<dbReference type="AlphaFoldDB" id="A0A2K4ZCK4"/>
<keyword evidence="15" id="KW-1185">Reference proteome</keyword>
<evidence type="ECO:0000256" key="5">
    <source>
        <dbReference type="ARBA" id="ARBA00022448"/>
    </source>
</evidence>
<proteinExistence type="inferred from homology"/>
<evidence type="ECO:0000256" key="7">
    <source>
        <dbReference type="ARBA" id="ARBA00022475"/>
    </source>
</evidence>
<accession>A0A2K4ZCK4</accession>
<dbReference type="InterPro" id="IPR050222">
    <property type="entry name" value="MATE_MdtK"/>
</dbReference>
<dbReference type="PIRSF" id="PIRSF006603">
    <property type="entry name" value="DinF"/>
    <property type="match status" value="1"/>
</dbReference>
<dbReference type="GO" id="GO:0006811">
    <property type="term" value="P:monoatomic ion transport"/>
    <property type="evidence" value="ECO:0007669"/>
    <property type="project" value="UniProtKB-KW"/>
</dbReference>
<keyword evidence="5" id="KW-0813">Transport</keyword>
<evidence type="ECO:0000256" key="3">
    <source>
        <dbReference type="ARBA" id="ARBA00010199"/>
    </source>
</evidence>
<feature type="transmembrane region" description="Helical" evidence="13">
    <location>
        <begin position="358"/>
        <end position="382"/>
    </location>
</feature>
<keyword evidence="10" id="KW-0406">Ion transport</keyword>
<sequence>MDKTNTGKPAKKIILEQLEPGTDDDLKVQKISSTLPEGISSRDVYKDILRIALPASVELMLSSLVSMVDLMMVGGLGTWAITSVGLTTQPKFLLMTMVMSMNVGATALVAQSKGAGKQDAAKKYARQAVTVNLLMGAVLSLIGLLTARPLVSFMGAKTPDILNAGTAYLQIQMASFLFFSMTSTLTAVLRGIGDSKTAMYYNSAANLCNIVLNYLLINGHYGFPRMEVAGASLATAISQILACALAILAVSKRKCYLHMSLRDDFRPSRQEISEIAAIGLPAALEQFMMRIGSLIFSKTVASLGTLEFAAHQVCMNIQSLTMMNGQVFSISATSLMGQSLGRRRPDMAQAYTTRCRRCGMTVAVLMGLAFVIFGAPLSGLYTEDVACIAICVEILWIVAFIQPFQSSQFIVAGALRGAGDTKFVAKLTFFTVLLLRPGLAILAVNGFHLGLPGAWLAITTDQILRSALIAFRYRSGKWKQLPLLHAAKSKAA</sequence>
<organism evidence="14 15">
    <name type="scientific">Acetatifactor muris</name>
    <dbReference type="NCBI Taxonomy" id="879566"/>
    <lineage>
        <taxon>Bacteria</taxon>
        <taxon>Bacillati</taxon>
        <taxon>Bacillota</taxon>
        <taxon>Clostridia</taxon>
        <taxon>Lachnospirales</taxon>
        <taxon>Lachnospiraceae</taxon>
        <taxon>Acetatifactor</taxon>
    </lineage>
</organism>
<evidence type="ECO:0000256" key="4">
    <source>
        <dbReference type="ARBA" id="ARBA00020268"/>
    </source>
</evidence>
<dbReference type="Proteomes" id="UP000236311">
    <property type="component" value="Unassembled WGS sequence"/>
</dbReference>
<feature type="transmembrane region" description="Helical" evidence="13">
    <location>
        <begin position="394"/>
        <end position="415"/>
    </location>
</feature>
<keyword evidence="7" id="KW-1003">Cell membrane</keyword>
<evidence type="ECO:0000256" key="6">
    <source>
        <dbReference type="ARBA" id="ARBA00022449"/>
    </source>
</evidence>
<dbReference type="PANTHER" id="PTHR43298">
    <property type="entry name" value="MULTIDRUG RESISTANCE PROTEIN NORM-RELATED"/>
    <property type="match status" value="1"/>
</dbReference>
<dbReference type="EMBL" id="OFSM01000004">
    <property type="protein sequence ID" value="SOY28182.1"/>
    <property type="molecule type" value="Genomic_DNA"/>
</dbReference>
<name>A0A2K4ZCK4_9FIRM</name>
<evidence type="ECO:0000256" key="11">
    <source>
        <dbReference type="ARBA" id="ARBA00023136"/>
    </source>
</evidence>
<feature type="transmembrane region" description="Helical" evidence="13">
    <location>
        <begin position="427"/>
        <end position="447"/>
    </location>
</feature>
<dbReference type="PANTHER" id="PTHR43298:SF2">
    <property type="entry name" value="FMN_FAD EXPORTER YEEO-RELATED"/>
    <property type="match status" value="1"/>
</dbReference>
<dbReference type="RefSeq" id="WP_103238300.1">
    <property type="nucleotide sequence ID" value="NZ_CANRXC010000032.1"/>
</dbReference>
<dbReference type="Pfam" id="PF01554">
    <property type="entry name" value="MatE"/>
    <property type="match status" value="2"/>
</dbReference>
<feature type="transmembrane region" description="Helical" evidence="13">
    <location>
        <begin position="199"/>
        <end position="217"/>
    </location>
</feature>
<dbReference type="CDD" id="cd13137">
    <property type="entry name" value="MATE_NorM_like"/>
    <property type="match status" value="1"/>
</dbReference>
<evidence type="ECO:0000256" key="9">
    <source>
        <dbReference type="ARBA" id="ARBA00022989"/>
    </source>
</evidence>
<comment type="function">
    <text evidence="1">Multidrug efflux pump.</text>
</comment>
<dbReference type="NCBIfam" id="TIGR00797">
    <property type="entry name" value="matE"/>
    <property type="match status" value="1"/>
</dbReference>
<comment type="subcellular location">
    <subcellularLocation>
        <location evidence="2">Cell membrane</location>
        <topology evidence="2">Multi-pass membrane protein</topology>
    </subcellularLocation>
</comment>
<keyword evidence="11 13" id="KW-0472">Membrane</keyword>
<dbReference type="InterPro" id="IPR048279">
    <property type="entry name" value="MdtK-like"/>
</dbReference>
<evidence type="ECO:0000256" key="13">
    <source>
        <dbReference type="SAM" id="Phobius"/>
    </source>
</evidence>
<dbReference type="GO" id="GO:0015297">
    <property type="term" value="F:antiporter activity"/>
    <property type="evidence" value="ECO:0007669"/>
    <property type="project" value="UniProtKB-KW"/>
</dbReference>
<feature type="transmembrane region" description="Helical" evidence="13">
    <location>
        <begin position="171"/>
        <end position="192"/>
    </location>
</feature>
<reference evidence="14 15" key="1">
    <citation type="submission" date="2018-01" db="EMBL/GenBank/DDBJ databases">
        <authorList>
            <person name="Gaut B.S."/>
            <person name="Morton B.R."/>
            <person name="Clegg M.T."/>
            <person name="Duvall M.R."/>
        </authorList>
    </citation>
    <scope>NUCLEOTIDE SEQUENCE [LARGE SCALE GENOMIC DNA]</scope>
    <source>
        <strain evidence="14">GP69</strain>
    </source>
</reference>
<gene>
    <name evidence="14" type="primary">norM_2</name>
    <name evidence="14" type="ORF">AMURIS_00889</name>
</gene>
<keyword evidence="9 13" id="KW-1133">Transmembrane helix</keyword>
<keyword evidence="6" id="KW-0050">Antiport</keyword>